<reference evidence="2 3" key="1">
    <citation type="submission" date="2021-03" db="EMBL/GenBank/DDBJ databases">
        <title>novel species isolated from a fishpond in China.</title>
        <authorList>
            <person name="Lu H."/>
            <person name="Cai Z."/>
        </authorList>
    </citation>
    <scope>NUCLEOTIDE SEQUENCE [LARGE SCALE GENOMIC DNA]</scope>
    <source>
        <strain evidence="2 3">JCM 31546</strain>
    </source>
</reference>
<evidence type="ECO:0008006" key="4">
    <source>
        <dbReference type="Google" id="ProtNLM"/>
    </source>
</evidence>
<proteinExistence type="predicted"/>
<comment type="caution">
    <text evidence="2">The sequence shown here is derived from an EMBL/GenBank/DDBJ whole genome shotgun (WGS) entry which is preliminary data.</text>
</comment>
<keyword evidence="1" id="KW-0732">Signal</keyword>
<evidence type="ECO:0000313" key="2">
    <source>
        <dbReference type="EMBL" id="MBN7800150.1"/>
    </source>
</evidence>
<dbReference type="Proteomes" id="UP000664698">
    <property type="component" value="Unassembled WGS sequence"/>
</dbReference>
<organism evidence="2 3">
    <name type="scientific">Algoriphagus aestuariicola</name>
    <dbReference type="NCBI Taxonomy" id="1852016"/>
    <lineage>
        <taxon>Bacteria</taxon>
        <taxon>Pseudomonadati</taxon>
        <taxon>Bacteroidota</taxon>
        <taxon>Cytophagia</taxon>
        <taxon>Cytophagales</taxon>
        <taxon>Cyclobacteriaceae</taxon>
        <taxon>Algoriphagus</taxon>
    </lineage>
</organism>
<evidence type="ECO:0000313" key="3">
    <source>
        <dbReference type="Proteomes" id="UP000664698"/>
    </source>
</evidence>
<accession>A0ABS3BM59</accession>
<feature type="signal peptide" evidence="1">
    <location>
        <begin position="1"/>
        <end position="22"/>
    </location>
</feature>
<dbReference type="EMBL" id="JAFKCW010000001">
    <property type="protein sequence ID" value="MBN7800150.1"/>
    <property type="molecule type" value="Genomic_DNA"/>
</dbReference>
<feature type="chain" id="PRO_5045838150" description="Secreted protein" evidence="1">
    <location>
        <begin position="23"/>
        <end position="91"/>
    </location>
</feature>
<sequence>MNKLLNKMPLLAFMLAAFAALAFSPKDSAMNYYAESGGQWYALSGIPPGPVTYTCDDHEDSVCLYDGVNGNPINHGEDKIFVIRGTLPPAD</sequence>
<dbReference type="RefSeq" id="WP_206568109.1">
    <property type="nucleotide sequence ID" value="NZ_JAFKCW010000001.1"/>
</dbReference>
<keyword evidence="3" id="KW-1185">Reference proteome</keyword>
<name>A0ABS3BM59_9BACT</name>
<evidence type="ECO:0000256" key="1">
    <source>
        <dbReference type="SAM" id="SignalP"/>
    </source>
</evidence>
<protein>
    <recommendedName>
        <fullName evidence="4">Secreted protein</fullName>
    </recommendedName>
</protein>
<gene>
    <name evidence="2" type="ORF">J0A67_04715</name>
</gene>